<dbReference type="NCBIfam" id="TIGR00231">
    <property type="entry name" value="small_GTP"/>
    <property type="match status" value="1"/>
</dbReference>
<dbReference type="PROSITE" id="PS51417">
    <property type="entry name" value="ARF"/>
    <property type="match status" value="1"/>
</dbReference>
<reference evidence="7" key="1">
    <citation type="submission" date="2021-05" db="EMBL/GenBank/DDBJ databases">
        <title>A free-living protist that lacks canonical eukaryotic 1 DNA replication and segregation systems.</title>
        <authorList>
            <person name="Salas-Leiva D.E."/>
            <person name="Tromer E.C."/>
            <person name="Curtis B.A."/>
            <person name="Jerlstrom-Hultqvist J."/>
            <person name="Kolisko M."/>
            <person name="Yi Z."/>
            <person name="Salas-Leiva J.S."/>
            <person name="Gallot-Lavallee L."/>
            <person name="Kops G.J.P.L."/>
            <person name="Archibald J.M."/>
            <person name="Simpson A.G.B."/>
            <person name="Roger A.J."/>
        </authorList>
    </citation>
    <scope>NUCLEOTIDE SEQUENCE</scope>
    <source>
        <strain evidence="7">BICM</strain>
    </source>
</reference>
<sequence length="180" mass="20254">MGAYLSRFTQMFNRHKDYKILMVGLDAAGKTTILYRLQLGEVVSTIPTVGFNLETVQFKNVKFQVFDLGGQTSSRNYWNFYYNNVSAVVFVVDSSDMARMPLAREEFQKILKEEMLDRAPVIVFANKADKEGASDVGTISQALGLQDINDRTWHVVATSAVDNTGLEDGLEWLAEHSRSD</sequence>
<gene>
    <name evidence="7" type="ORF">J8273_4847</name>
</gene>
<feature type="binding site" evidence="4">
    <location>
        <begin position="24"/>
        <end position="31"/>
    </location>
    <ligand>
        <name>GTP</name>
        <dbReference type="ChEBI" id="CHEBI:37565"/>
    </ligand>
</feature>
<evidence type="ECO:0000256" key="6">
    <source>
        <dbReference type="RuleBase" id="RU003925"/>
    </source>
</evidence>
<dbReference type="GO" id="GO:0003924">
    <property type="term" value="F:GTPase activity"/>
    <property type="evidence" value="ECO:0007669"/>
    <property type="project" value="InterPro"/>
</dbReference>
<dbReference type="FunFam" id="3.40.50.300:FF:000412">
    <property type="entry name" value="ADP-ribosylation factor 1"/>
    <property type="match status" value="1"/>
</dbReference>
<dbReference type="OrthoDB" id="2011769at2759"/>
<dbReference type="InterPro" id="IPR005225">
    <property type="entry name" value="Small_GTP-bd"/>
</dbReference>
<dbReference type="SMART" id="SM00178">
    <property type="entry name" value="SAR"/>
    <property type="match status" value="1"/>
</dbReference>
<evidence type="ECO:0000256" key="5">
    <source>
        <dbReference type="PIRSR" id="PIRSR606689-2"/>
    </source>
</evidence>
<dbReference type="GO" id="GO:0046872">
    <property type="term" value="F:metal ion binding"/>
    <property type="evidence" value="ECO:0007669"/>
    <property type="project" value="UniProtKB-KW"/>
</dbReference>
<keyword evidence="5" id="KW-0460">Magnesium</keyword>
<dbReference type="SMART" id="SM00177">
    <property type="entry name" value="ARF"/>
    <property type="match status" value="1"/>
</dbReference>
<dbReference type="GO" id="GO:0005525">
    <property type="term" value="F:GTP binding"/>
    <property type="evidence" value="ECO:0007669"/>
    <property type="project" value="UniProtKB-KW"/>
</dbReference>
<feature type="binding site" evidence="5">
    <location>
        <position position="31"/>
    </location>
    <ligand>
        <name>Mg(2+)</name>
        <dbReference type="ChEBI" id="CHEBI:18420"/>
    </ligand>
</feature>
<evidence type="ECO:0000256" key="3">
    <source>
        <dbReference type="ARBA" id="ARBA00023134"/>
    </source>
</evidence>
<dbReference type="InterPro" id="IPR024156">
    <property type="entry name" value="Small_GTPase_ARF"/>
</dbReference>
<feature type="binding site" evidence="5">
    <location>
        <position position="48"/>
    </location>
    <ligand>
        <name>Mg(2+)</name>
        <dbReference type="ChEBI" id="CHEBI:18420"/>
    </ligand>
</feature>
<organism evidence="7 8">
    <name type="scientific">Carpediemonas membranifera</name>
    <dbReference type="NCBI Taxonomy" id="201153"/>
    <lineage>
        <taxon>Eukaryota</taxon>
        <taxon>Metamonada</taxon>
        <taxon>Carpediemonas-like organisms</taxon>
        <taxon>Carpediemonas</taxon>
    </lineage>
</organism>
<evidence type="ECO:0000313" key="8">
    <source>
        <dbReference type="Proteomes" id="UP000717585"/>
    </source>
</evidence>
<keyword evidence="8" id="KW-1185">Reference proteome</keyword>
<dbReference type="PRINTS" id="PR00328">
    <property type="entry name" value="SAR1GTPBP"/>
</dbReference>
<dbReference type="Proteomes" id="UP000717585">
    <property type="component" value="Unassembled WGS sequence"/>
</dbReference>
<dbReference type="Gene3D" id="3.40.50.300">
    <property type="entry name" value="P-loop containing nucleotide triphosphate hydrolases"/>
    <property type="match status" value="1"/>
</dbReference>
<evidence type="ECO:0000256" key="4">
    <source>
        <dbReference type="PIRSR" id="PIRSR606689-1"/>
    </source>
</evidence>
<proteinExistence type="inferred from homology"/>
<keyword evidence="5" id="KW-0479">Metal-binding</keyword>
<comment type="similarity">
    <text evidence="1 6">Belongs to the small GTPase superfamily. Arf family.</text>
</comment>
<feature type="binding site" evidence="4">
    <location>
        <begin position="126"/>
        <end position="129"/>
    </location>
    <ligand>
        <name>GTP</name>
        <dbReference type="ChEBI" id="CHEBI:37565"/>
    </ligand>
</feature>
<keyword evidence="3 4" id="KW-0342">GTP-binding</keyword>
<dbReference type="InterPro" id="IPR027417">
    <property type="entry name" value="P-loop_NTPase"/>
</dbReference>
<feature type="binding site" evidence="4">
    <location>
        <position position="70"/>
    </location>
    <ligand>
        <name>GTP</name>
        <dbReference type="ChEBI" id="CHEBI:37565"/>
    </ligand>
</feature>
<dbReference type="EMBL" id="JAHDYR010000021">
    <property type="protein sequence ID" value="KAG9393728.1"/>
    <property type="molecule type" value="Genomic_DNA"/>
</dbReference>
<dbReference type="GO" id="GO:0030010">
    <property type="term" value="P:establishment of cell polarity"/>
    <property type="evidence" value="ECO:0007669"/>
    <property type="project" value="UniProtKB-ARBA"/>
</dbReference>
<dbReference type="PANTHER" id="PTHR11711">
    <property type="entry name" value="ADP RIBOSYLATION FACTOR-RELATED"/>
    <property type="match status" value="1"/>
</dbReference>
<evidence type="ECO:0000256" key="1">
    <source>
        <dbReference type="ARBA" id="ARBA00010290"/>
    </source>
</evidence>
<evidence type="ECO:0000313" key="7">
    <source>
        <dbReference type="EMBL" id="KAG9393728.1"/>
    </source>
</evidence>
<accession>A0A8J6E1P6</accession>
<dbReference type="SUPFAM" id="SSF52540">
    <property type="entry name" value="P-loop containing nucleoside triphosphate hydrolases"/>
    <property type="match status" value="1"/>
</dbReference>
<protein>
    <submittedName>
        <fullName evidence="7">ADP-ribosylation factor-like protein</fullName>
    </submittedName>
</protein>
<keyword evidence="2 4" id="KW-0547">Nucleotide-binding</keyword>
<dbReference type="InterPro" id="IPR006689">
    <property type="entry name" value="Small_GTPase_ARF/SAR"/>
</dbReference>
<dbReference type="SMART" id="SM00175">
    <property type="entry name" value="RAB"/>
    <property type="match status" value="1"/>
</dbReference>
<dbReference type="Pfam" id="PF00025">
    <property type="entry name" value="Arf"/>
    <property type="match status" value="1"/>
</dbReference>
<dbReference type="AlphaFoldDB" id="A0A8J6E1P6"/>
<comment type="caution">
    <text evidence="7">The sequence shown here is derived from an EMBL/GenBank/DDBJ whole genome shotgun (WGS) entry which is preliminary data.</text>
</comment>
<name>A0A8J6E1P6_9EUKA</name>
<evidence type="ECO:0000256" key="2">
    <source>
        <dbReference type="ARBA" id="ARBA00022741"/>
    </source>
</evidence>